<dbReference type="PROSITE" id="PS50082">
    <property type="entry name" value="WD_REPEATS_2"/>
    <property type="match status" value="1"/>
</dbReference>
<organism evidence="6 7">
    <name type="scientific">Trypanosoma cruzi</name>
    <dbReference type="NCBI Taxonomy" id="5693"/>
    <lineage>
        <taxon>Eukaryota</taxon>
        <taxon>Discoba</taxon>
        <taxon>Euglenozoa</taxon>
        <taxon>Kinetoplastea</taxon>
        <taxon>Metakinetoplastina</taxon>
        <taxon>Trypanosomatida</taxon>
        <taxon>Trypanosomatidae</taxon>
        <taxon>Trypanosoma</taxon>
        <taxon>Schizotrypanum</taxon>
    </lineage>
</organism>
<dbReference type="Proteomes" id="UP000583944">
    <property type="component" value="Unassembled WGS sequence"/>
</dbReference>
<protein>
    <recommendedName>
        <fullName evidence="8">Guanine nucleotide-binding protein subunit beta-like protein</fullName>
    </recommendedName>
</protein>
<evidence type="ECO:0000256" key="2">
    <source>
        <dbReference type="ARBA" id="ARBA00022737"/>
    </source>
</evidence>
<dbReference type="InterPro" id="IPR015943">
    <property type="entry name" value="WD40/YVTN_repeat-like_dom_sf"/>
</dbReference>
<evidence type="ECO:0000313" key="6">
    <source>
        <dbReference type="EMBL" id="KAF5226441.1"/>
    </source>
</evidence>
<evidence type="ECO:0000256" key="1">
    <source>
        <dbReference type="ARBA" id="ARBA00022574"/>
    </source>
</evidence>
<evidence type="ECO:0000256" key="5">
    <source>
        <dbReference type="SAM" id="Phobius"/>
    </source>
</evidence>
<keyword evidence="3" id="KW-0687">Ribonucleoprotein</keyword>
<sequence>MRAVTFYFILLFYVFYARTHSLFAYGCLCTFYCCLLFVVLDLFYFYFLVYTPRQLREEASFNMSSQKAHQPLFVLKQHSSAVMTCAMDEQKVFPRLLLSGDGDGVVKLWDLELRAPLLSFHAVNRASLDAETNNQNKESPVFLVSSGVMKVGFLTFQGLAATAGEKGENVLFYTQCRNQHVHIWRVVLECDDDDDFEELQSNNAGGTSLELLHKISVPQHGFCTVPCAAISCSELQLAIPHDNDGMISLWSIGLVDKSGKNWEGLRVTCKKTFSASGLGTKCGTIMCINYRDGTHIALAFESGHLTLNNVCGERLAIIRAFSETALTCVWSGNMLLASSADGQLHCYAVVSEKKEALDNPTSEADVVLTLVVQWEASLRKGLGSVALQRHLAVVGSWDHTMRLYDEGSGRVVSILTFHSGPVNDIALVPASLAQYASFGFDVRRPRWCSAKASKIKQEEDSVYLFASASGDFTIAVWRLDFKMLRATGVSAI</sequence>
<comment type="caution">
    <text evidence="6">The sequence shown here is derived from an EMBL/GenBank/DDBJ whole genome shotgun (WGS) entry which is preliminary data.</text>
</comment>
<dbReference type="VEuPathDB" id="TriTrypDB:ECC02_000566"/>
<dbReference type="PROSITE" id="PS00678">
    <property type="entry name" value="WD_REPEATS_1"/>
    <property type="match status" value="1"/>
</dbReference>
<evidence type="ECO:0000313" key="7">
    <source>
        <dbReference type="Proteomes" id="UP000583944"/>
    </source>
</evidence>
<feature type="transmembrane region" description="Helical" evidence="5">
    <location>
        <begin position="29"/>
        <end position="49"/>
    </location>
</feature>
<dbReference type="GO" id="GO:0005840">
    <property type="term" value="C:ribosome"/>
    <property type="evidence" value="ECO:0007669"/>
    <property type="project" value="UniProtKB-KW"/>
</dbReference>
<proteinExistence type="predicted"/>
<accession>A0A7J6YI53</accession>
<dbReference type="PANTHER" id="PTHR19854:SF1">
    <property type="entry name" value="GUANINE NUCLEOTIDE-BINDING PROTEIN SUBUNIT BETA-LIKE PROTEIN 1"/>
    <property type="match status" value="1"/>
</dbReference>
<reference evidence="6 7" key="1">
    <citation type="journal article" date="2019" name="Genome Biol. Evol.">
        <title>Nanopore Sequencing Significantly Improves Genome Assembly of the Protozoan Parasite Trypanosoma cruzi.</title>
        <authorList>
            <person name="Diaz-Viraque F."/>
            <person name="Pita S."/>
            <person name="Greif G."/>
            <person name="de Souza R.C.M."/>
            <person name="Iraola G."/>
            <person name="Robello C."/>
        </authorList>
    </citation>
    <scope>NUCLEOTIDE SEQUENCE [LARGE SCALE GENOMIC DNA]</scope>
    <source>
        <strain evidence="6 7">Berenice</strain>
    </source>
</reference>
<dbReference type="Gene3D" id="2.130.10.10">
    <property type="entry name" value="YVTN repeat-like/Quinoprotein amine dehydrogenase"/>
    <property type="match status" value="2"/>
</dbReference>
<dbReference type="InterPro" id="IPR019775">
    <property type="entry name" value="WD40_repeat_CS"/>
</dbReference>
<evidence type="ECO:0000256" key="3">
    <source>
        <dbReference type="ARBA" id="ARBA00022980"/>
    </source>
</evidence>
<dbReference type="SMART" id="SM00320">
    <property type="entry name" value="WD40"/>
    <property type="match status" value="4"/>
</dbReference>
<dbReference type="InterPro" id="IPR036322">
    <property type="entry name" value="WD40_repeat_dom_sf"/>
</dbReference>
<dbReference type="VEuPathDB" id="TriTrypDB:BCY84_11207"/>
<feature type="repeat" description="WD" evidence="4">
    <location>
        <begin position="75"/>
        <end position="119"/>
    </location>
</feature>
<evidence type="ECO:0008006" key="8">
    <source>
        <dbReference type="Google" id="ProtNLM"/>
    </source>
</evidence>
<dbReference type="AlphaFoldDB" id="A0A7J6YI53"/>
<dbReference type="EMBL" id="JABDHM010000002">
    <property type="protein sequence ID" value="KAF5226441.1"/>
    <property type="molecule type" value="Genomic_DNA"/>
</dbReference>
<keyword evidence="2" id="KW-0677">Repeat</keyword>
<keyword evidence="3" id="KW-0689">Ribosomal protein</keyword>
<keyword evidence="5" id="KW-1133">Transmembrane helix</keyword>
<gene>
    <name evidence="6" type="ORF">ECC02_000566</name>
</gene>
<keyword evidence="5" id="KW-0812">Transmembrane</keyword>
<dbReference type="InterPro" id="IPR001680">
    <property type="entry name" value="WD40_rpt"/>
</dbReference>
<dbReference type="PROSITE" id="PS50294">
    <property type="entry name" value="WD_REPEATS_REGION"/>
    <property type="match status" value="1"/>
</dbReference>
<evidence type="ECO:0000256" key="4">
    <source>
        <dbReference type="PROSITE-ProRule" id="PRU00221"/>
    </source>
</evidence>
<dbReference type="Pfam" id="PF00400">
    <property type="entry name" value="WD40"/>
    <property type="match status" value="1"/>
</dbReference>
<dbReference type="PANTHER" id="PTHR19854">
    <property type="entry name" value="TRANSDUCIN BETA-LIKE 3"/>
    <property type="match status" value="1"/>
</dbReference>
<keyword evidence="5" id="KW-0472">Membrane</keyword>
<name>A0A7J6YI53_TRYCR</name>
<dbReference type="SUPFAM" id="SSF50978">
    <property type="entry name" value="WD40 repeat-like"/>
    <property type="match status" value="1"/>
</dbReference>
<keyword evidence="1 4" id="KW-0853">WD repeat</keyword>